<organism evidence="2 3">
    <name type="scientific">Prorocentrum cordatum</name>
    <dbReference type="NCBI Taxonomy" id="2364126"/>
    <lineage>
        <taxon>Eukaryota</taxon>
        <taxon>Sar</taxon>
        <taxon>Alveolata</taxon>
        <taxon>Dinophyceae</taxon>
        <taxon>Prorocentrales</taxon>
        <taxon>Prorocentraceae</taxon>
        <taxon>Prorocentrum</taxon>
    </lineage>
</organism>
<feature type="region of interest" description="Disordered" evidence="1">
    <location>
        <begin position="1"/>
        <end position="42"/>
    </location>
</feature>
<name>A0ABN9WL93_9DINO</name>
<evidence type="ECO:0000256" key="1">
    <source>
        <dbReference type="SAM" id="MobiDB-lite"/>
    </source>
</evidence>
<evidence type="ECO:0000313" key="2">
    <source>
        <dbReference type="EMBL" id="CAK0887329.1"/>
    </source>
</evidence>
<reference evidence="2" key="1">
    <citation type="submission" date="2023-10" db="EMBL/GenBank/DDBJ databases">
        <authorList>
            <person name="Chen Y."/>
            <person name="Shah S."/>
            <person name="Dougan E. K."/>
            <person name="Thang M."/>
            <person name="Chan C."/>
        </authorList>
    </citation>
    <scope>NUCLEOTIDE SEQUENCE [LARGE SCALE GENOMIC DNA]</scope>
</reference>
<dbReference type="EMBL" id="CAUYUJ010018927">
    <property type="protein sequence ID" value="CAK0887329.1"/>
    <property type="molecule type" value="Genomic_DNA"/>
</dbReference>
<proteinExistence type="predicted"/>
<gene>
    <name evidence="2" type="ORF">PCOR1329_LOCUS68425</name>
</gene>
<dbReference type="Proteomes" id="UP001189429">
    <property type="component" value="Unassembled WGS sequence"/>
</dbReference>
<sequence>MAALLGTHQEEALPHSDGLLLITPPHSPRVPSSPPQAPPRGAVAARANYLPGCVRQNLEGQTHAARDVDLFAASEPLLDHAQIAAMQRHLSAASAHVGKLLVERGAHASTEAVQPQSPDGAGGVLDPLEWAAGAGGRDAVAKRCAEDILGVLGAERQGPAGGRSLASLRARS</sequence>
<feature type="compositionally biased region" description="Pro residues" evidence="1">
    <location>
        <begin position="25"/>
        <end position="38"/>
    </location>
</feature>
<accession>A0ABN9WL93</accession>
<evidence type="ECO:0000313" key="3">
    <source>
        <dbReference type="Proteomes" id="UP001189429"/>
    </source>
</evidence>
<protein>
    <submittedName>
        <fullName evidence="2">Uncharacterized protein</fullName>
    </submittedName>
</protein>
<keyword evidence="3" id="KW-1185">Reference proteome</keyword>
<comment type="caution">
    <text evidence="2">The sequence shown here is derived from an EMBL/GenBank/DDBJ whole genome shotgun (WGS) entry which is preliminary data.</text>
</comment>